<reference evidence="2 3" key="1">
    <citation type="submission" date="2016-10" db="EMBL/GenBank/DDBJ databases">
        <authorList>
            <person name="Varghese N."/>
            <person name="Submissions S."/>
        </authorList>
    </citation>
    <scope>NUCLEOTIDE SEQUENCE [LARGE SCALE GENOMIC DNA]</scope>
    <source>
        <strain evidence="3">YIM D21,KCTC 23444,ACCC 10710</strain>
    </source>
</reference>
<dbReference type="EMBL" id="FOMS01000011">
    <property type="protein sequence ID" value="SFE56040.1"/>
    <property type="molecule type" value="Genomic_DNA"/>
</dbReference>
<sequence length="50" mass="4818">MPPGEAAGQGRARAFSDVTEAIPGAAFGLPDKLAQSGRGANGAADPAHSA</sequence>
<evidence type="ECO:0000313" key="2">
    <source>
        <dbReference type="EMBL" id="SFE56040.1"/>
    </source>
</evidence>
<protein>
    <submittedName>
        <fullName evidence="2">Uncharacterized protein</fullName>
    </submittedName>
</protein>
<feature type="region of interest" description="Disordered" evidence="1">
    <location>
        <begin position="29"/>
        <end position="50"/>
    </location>
</feature>
<name>A0A1I2BLD0_9RHOB</name>
<evidence type="ECO:0000256" key="1">
    <source>
        <dbReference type="SAM" id="MobiDB-lite"/>
    </source>
</evidence>
<evidence type="ECO:0000313" key="3">
    <source>
        <dbReference type="Proteomes" id="UP000325289"/>
    </source>
</evidence>
<dbReference type="AlphaFoldDB" id="A0A1I2BLD0"/>
<organism evidence="2 3">
    <name type="scientific">Roseivivax sediminis</name>
    <dbReference type="NCBI Taxonomy" id="936889"/>
    <lineage>
        <taxon>Bacteria</taxon>
        <taxon>Pseudomonadati</taxon>
        <taxon>Pseudomonadota</taxon>
        <taxon>Alphaproteobacteria</taxon>
        <taxon>Rhodobacterales</taxon>
        <taxon>Roseobacteraceae</taxon>
        <taxon>Roseivivax</taxon>
    </lineage>
</organism>
<keyword evidence="3" id="KW-1185">Reference proteome</keyword>
<accession>A0A1I2BLD0</accession>
<gene>
    <name evidence="2" type="ORF">SAMN04515678_11164</name>
</gene>
<dbReference type="Proteomes" id="UP000325289">
    <property type="component" value="Unassembled WGS sequence"/>
</dbReference>
<proteinExistence type="predicted"/>